<dbReference type="Proteomes" id="UP001149165">
    <property type="component" value="Unassembled WGS sequence"/>
</dbReference>
<protein>
    <recommendedName>
        <fullName evidence="7">Xylanolytic transcriptional activator regulatory domain-containing protein</fullName>
    </recommendedName>
</protein>
<keyword evidence="4" id="KW-0238">DNA-binding</keyword>
<dbReference type="SMART" id="SM00906">
    <property type="entry name" value="Fungal_trans"/>
    <property type="match status" value="1"/>
</dbReference>
<evidence type="ECO:0000256" key="4">
    <source>
        <dbReference type="ARBA" id="ARBA00023125"/>
    </source>
</evidence>
<dbReference type="InterPro" id="IPR007219">
    <property type="entry name" value="XnlR_reg_dom"/>
</dbReference>
<keyword evidence="2" id="KW-0862">Zinc</keyword>
<sequence length="562" mass="63151">MENFPELHELMSNLPSKSVCDRLVAIYQRNFEKVYRILHVPSFVRDYNTFWAQSGQDISFLSMFLPIVTSVLLVAVVFDGQSPSSPYSSTDWDYLNHNAIAAIQAWMQKLPRKQKTETATLQVGALILLARQLHSRPPEEIWSESGSLVRSAMVMGLHVNISHWKGSTPLHAELRRRLWITIVEMDLQASMTAGMPVITPEIPISSLIPSNLNDADFDDSSSELPPPRPLDEETDSLYQIILAKSLEQRTRAVRYTHNTNPLDDMGGRLRQGEIIQEVLDQIPASLKLDHDSEDVESGSTLNRVLLSVFIRRPLICLLKPVTSGDKIQGHDPLFPQAQRMCLESSMTILSYQDLFDPNLVDLDIADSSRYWNVFQKFCQSDIFWAALGVCEYLKFLNIQSSVQSPSNELMSEKNHRASNPTGIQPPLHNKATLIRQIEITLDSLTRRIGDKGTCMKDVLLLSVVLQSVRARGPSSQKESRMSEGAKNALAKCRQNLLTTANEAILPYFDNSIPQMSSEMPDRVGPVSALPDFLQQSAALAAEFDTFQSDLLAFDDASFLWNM</sequence>
<dbReference type="GO" id="GO:0000978">
    <property type="term" value="F:RNA polymerase II cis-regulatory region sequence-specific DNA binding"/>
    <property type="evidence" value="ECO:0007669"/>
    <property type="project" value="TreeGrafter"/>
</dbReference>
<evidence type="ECO:0000313" key="8">
    <source>
        <dbReference type="EMBL" id="KAJ5106453.1"/>
    </source>
</evidence>
<dbReference type="GO" id="GO:0008270">
    <property type="term" value="F:zinc ion binding"/>
    <property type="evidence" value="ECO:0007669"/>
    <property type="project" value="InterPro"/>
</dbReference>
<dbReference type="CDD" id="cd12148">
    <property type="entry name" value="fungal_TF_MHR"/>
    <property type="match status" value="1"/>
</dbReference>
<dbReference type="PANTHER" id="PTHR31944:SF131">
    <property type="entry name" value="HEME-RESPONSIVE ZINC FINGER TRANSCRIPTION FACTOR HAP1"/>
    <property type="match status" value="1"/>
</dbReference>
<dbReference type="Pfam" id="PF04082">
    <property type="entry name" value="Fungal_trans"/>
    <property type="match status" value="1"/>
</dbReference>
<organism evidence="8 9">
    <name type="scientific">Penicillium angulare</name>
    <dbReference type="NCBI Taxonomy" id="116970"/>
    <lineage>
        <taxon>Eukaryota</taxon>
        <taxon>Fungi</taxon>
        <taxon>Dikarya</taxon>
        <taxon>Ascomycota</taxon>
        <taxon>Pezizomycotina</taxon>
        <taxon>Eurotiomycetes</taxon>
        <taxon>Eurotiomycetidae</taxon>
        <taxon>Eurotiales</taxon>
        <taxon>Aspergillaceae</taxon>
        <taxon>Penicillium</taxon>
    </lineage>
</organism>
<gene>
    <name evidence="8" type="ORF">N7456_003128</name>
</gene>
<reference evidence="8" key="2">
    <citation type="journal article" date="2023" name="IMA Fungus">
        <title>Comparative genomic study of the Penicillium genus elucidates a diverse pangenome and 15 lateral gene transfer events.</title>
        <authorList>
            <person name="Petersen C."/>
            <person name="Sorensen T."/>
            <person name="Nielsen M.R."/>
            <person name="Sondergaard T.E."/>
            <person name="Sorensen J.L."/>
            <person name="Fitzpatrick D.A."/>
            <person name="Frisvad J.C."/>
            <person name="Nielsen K.L."/>
        </authorList>
    </citation>
    <scope>NUCLEOTIDE SEQUENCE</scope>
    <source>
        <strain evidence="8">IBT 30069</strain>
    </source>
</reference>
<evidence type="ECO:0000259" key="7">
    <source>
        <dbReference type="SMART" id="SM00906"/>
    </source>
</evidence>
<keyword evidence="9" id="KW-1185">Reference proteome</keyword>
<keyword evidence="3" id="KW-0805">Transcription regulation</keyword>
<evidence type="ECO:0000256" key="1">
    <source>
        <dbReference type="ARBA" id="ARBA00022723"/>
    </source>
</evidence>
<dbReference type="GO" id="GO:0006351">
    <property type="term" value="P:DNA-templated transcription"/>
    <property type="evidence" value="ECO:0007669"/>
    <property type="project" value="InterPro"/>
</dbReference>
<evidence type="ECO:0000256" key="2">
    <source>
        <dbReference type="ARBA" id="ARBA00022833"/>
    </source>
</evidence>
<feature type="domain" description="Xylanolytic transcriptional activator regulatory" evidence="7">
    <location>
        <begin position="141"/>
        <end position="215"/>
    </location>
</feature>
<proteinExistence type="predicted"/>
<dbReference type="OrthoDB" id="5414787at2759"/>
<dbReference type="AlphaFoldDB" id="A0A9W9KIB3"/>
<name>A0A9W9KIB3_9EURO</name>
<keyword evidence="6" id="KW-0539">Nucleus</keyword>
<evidence type="ECO:0000313" key="9">
    <source>
        <dbReference type="Proteomes" id="UP001149165"/>
    </source>
</evidence>
<dbReference type="EMBL" id="JAPQKH010000003">
    <property type="protein sequence ID" value="KAJ5106453.1"/>
    <property type="molecule type" value="Genomic_DNA"/>
</dbReference>
<evidence type="ECO:0000256" key="5">
    <source>
        <dbReference type="ARBA" id="ARBA00023163"/>
    </source>
</evidence>
<keyword evidence="1" id="KW-0479">Metal-binding</keyword>
<dbReference type="GO" id="GO:0005634">
    <property type="term" value="C:nucleus"/>
    <property type="evidence" value="ECO:0007669"/>
    <property type="project" value="TreeGrafter"/>
</dbReference>
<reference evidence="8" key="1">
    <citation type="submission" date="2022-11" db="EMBL/GenBank/DDBJ databases">
        <authorList>
            <person name="Petersen C."/>
        </authorList>
    </citation>
    <scope>NUCLEOTIDE SEQUENCE</scope>
    <source>
        <strain evidence="8">IBT 30069</strain>
    </source>
</reference>
<comment type="caution">
    <text evidence="8">The sequence shown here is derived from an EMBL/GenBank/DDBJ whole genome shotgun (WGS) entry which is preliminary data.</text>
</comment>
<keyword evidence="5" id="KW-0804">Transcription</keyword>
<dbReference type="GO" id="GO:0001228">
    <property type="term" value="F:DNA-binding transcription activator activity, RNA polymerase II-specific"/>
    <property type="evidence" value="ECO:0007669"/>
    <property type="project" value="TreeGrafter"/>
</dbReference>
<accession>A0A9W9KIB3</accession>
<dbReference type="PANTHER" id="PTHR31944">
    <property type="entry name" value="HEME-RESPONSIVE ZINC FINGER TRANSCRIPTION FACTOR HAP1"/>
    <property type="match status" value="1"/>
</dbReference>
<evidence type="ECO:0000256" key="3">
    <source>
        <dbReference type="ARBA" id="ARBA00023015"/>
    </source>
</evidence>
<dbReference type="InterPro" id="IPR051430">
    <property type="entry name" value="Fungal_TF_Env_Response"/>
</dbReference>
<evidence type="ECO:0000256" key="6">
    <source>
        <dbReference type="ARBA" id="ARBA00023242"/>
    </source>
</evidence>